<gene>
    <name evidence="2" type="ORF">CKO45_02435</name>
</gene>
<accession>A0ABS1CRK9</accession>
<name>A0ABS1CRK9_9PROT</name>
<reference evidence="2 3" key="1">
    <citation type="journal article" date="2020" name="Microorganisms">
        <title>Osmotic Adaptation and Compatible Solute Biosynthesis of Phototrophic Bacteria as Revealed from Genome Analyses.</title>
        <authorList>
            <person name="Imhoff J.F."/>
            <person name="Rahn T."/>
            <person name="Kunzel S."/>
            <person name="Keller A."/>
            <person name="Neulinger S.C."/>
        </authorList>
    </citation>
    <scope>NUCLEOTIDE SEQUENCE [LARGE SCALE GENOMIC DNA]</scope>
    <source>
        <strain evidence="2 3">DSM 15382</strain>
    </source>
</reference>
<dbReference type="EMBL" id="NRSG01000009">
    <property type="protein sequence ID" value="MBK1657086.1"/>
    <property type="molecule type" value="Genomic_DNA"/>
</dbReference>
<organism evidence="2 3">
    <name type="scientific">Paracraurococcus ruber</name>
    <dbReference type="NCBI Taxonomy" id="77675"/>
    <lineage>
        <taxon>Bacteria</taxon>
        <taxon>Pseudomonadati</taxon>
        <taxon>Pseudomonadota</taxon>
        <taxon>Alphaproteobacteria</taxon>
        <taxon>Acetobacterales</taxon>
        <taxon>Roseomonadaceae</taxon>
        <taxon>Paracraurococcus</taxon>
    </lineage>
</organism>
<proteinExistence type="predicted"/>
<dbReference type="RefSeq" id="WP_133218305.1">
    <property type="nucleotide sequence ID" value="NZ_NRSG01000009.1"/>
</dbReference>
<sequence length="272" mass="27948">MPDPAPPLAPRQAMLAQLAGALAALGEKLRGQQRAAADVAALGSRAEELAGQARRLAFGAQPDRLPRLRVLAGALAEFAAEMAETAARVEKDSLLGSAVAEALGHHGAELRALAENQGMAEDLSVIRARLRPLVTTLDAIPGRLKAGRERSAELGGLADRARDMAGRAATLTAAGGPGLQDRILGLSRDLGQLAEQAVAVSARLSSDAGMAVRAADAMAGQAQDMALDQSGDSLEAALRRALQAGHRIDRSAGAAATDQAWMGAMRRPTTGP</sequence>
<comment type="caution">
    <text evidence="2">The sequence shown here is derived from an EMBL/GenBank/DDBJ whole genome shotgun (WGS) entry which is preliminary data.</text>
</comment>
<keyword evidence="3" id="KW-1185">Reference proteome</keyword>
<evidence type="ECO:0000313" key="3">
    <source>
        <dbReference type="Proteomes" id="UP000697995"/>
    </source>
</evidence>
<evidence type="ECO:0000313" key="2">
    <source>
        <dbReference type="EMBL" id="MBK1657086.1"/>
    </source>
</evidence>
<protein>
    <submittedName>
        <fullName evidence="2">Uncharacterized protein</fullName>
    </submittedName>
</protein>
<feature type="region of interest" description="Disordered" evidence="1">
    <location>
        <begin position="249"/>
        <end position="272"/>
    </location>
</feature>
<dbReference type="Proteomes" id="UP000697995">
    <property type="component" value="Unassembled WGS sequence"/>
</dbReference>
<evidence type="ECO:0000256" key="1">
    <source>
        <dbReference type="SAM" id="MobiDB-lite"/>
    </source>
</evidence>